<name>A0A318JQZ4_9NOCA</name>
<organism evidence="1 2">
    <name type="scientific">Nocardia tenerifensis</name>
    <dbReference type="NCBI Taxonomy" id="228006"/>
    <lineage>
        <taxon>Bacteria</taxon>
        <taxon>Bacillati</taxon>
        <taxon>Actinomycetota</taxon>
        <taxon>Actinomycetes</taxon>
        <taxon>Mycobacteriales</taxon>
        <taxon>Nocardiaceae</taxon>
        <taxon>Nocardia</taxon>
    </lineage>
</organism>
<evidence type="ECO:0000313" key="1">
    <source>
        <dbReference type="EMBL" id="PXX56527.1"/>
    </source>
</evidence>
<comment type="caution">
    <text evidence="1">The sequence shown here is derived from an EMBL/GenBank/DDBJ whole genome shotgun (WGS) entry which is preliminary data.</text>
</comment>
<evidence type="ECO:0000313" key="2">
    <source>
        <dbReference type="Proteomes" id="UP000247569"/>
    </source>
</evidence>
<gene>
    <name evidence="1" type="ORF">DFR70_11979</name>
</gene>
<dbReference type="AlphaFoldDB" id="A0A318JQZ4"/>
<reference evidence="1 2" key="1">
    <citation type="submission" date="2018-05" db="EMBL/GenBank/DDBJ databases">
        <title>Genomic Encyclopedia of Type Strains, Phase IV (KMG-IV): sequencing the most valuable type-strain genomes for metagenomic binning, comparative biology and taxonomic classification.</title>
        <authorList>
            <person name="Goeker M."/>
        </authorList>
    </citation>
    <scope>NUCLEOTIDE SEQUENCE [LARGE SCALE GENOMIC DNA]</scope>
    <source>
        <strain evidence="1 2">DSM 44704</strain>
    </source>
</reference>
<keyword evidence="2" id="KW-1185">Reference proteome</keyword>
<dbReference type="EMBL" id="QJKF01000019">
    <property type="protein sequence ID" value="PXX56527.1"/>
    <property type="molecule type" value="Genomic_DNA"/>
</dbReference>
<sequence>MQGPRLIEDDLRSPTAEFEALCSLSIKSIIDLVTKQPSMFQNCEYRLGSAGDALFRSARRAARVQFTVCRAGRGEKAGRIRDVEVASIPQRNMHTVDQRLTADDRVVIVHTTTIEASVCGAVRLALPLARCGLHFSTESSRPELS</sequence>
<proteinExistence type="predicted"/>
<dbReference type="Proteomes" id="UP000247569">
    <property type="component" value="Unassembled WGS sequence"/>
</dbReference>
<protein>
    <submittedName>
        <fullName evidence="1">Uncharacterized protein</fullName>
    </submittedName>
</protein>
<accession>A0A318JQZ4</accession>